<dbReference type="OrthoDB" id="5381337at2"/>
<organism evidence="1 2">
    <name type="scientific">Pseudomyxococcus hansupus</name>
    <dbReference type="NCBI Taxonomy" id="1297742"/>
    <lineage>
        <taxon>Bacteria</taxon>
        <taxon>Pseudomonadati</taxon>
        <taxon>Myxococcota</taxon>
        <taxon>Myxococcia</taxon>
        <taxon>Myxococcales</taxon>
        <taxon>Cystobacterineae</taxon>
        <taxon>Myxococcaceae</taxon>
        <taxon>Pseudomyxococcus</taxon>
    </lineage>
</organism>
<keyword evidence="2" id="KW-1185">Reference proteome</keyword>
<dbReference type="EMBL" id="CP012109">
    <property type="protein sequence ID" value="AKQ67277.1"/>
    <property type="molecule type" value="Genomic_DNA"/>
</dbReference>
<gene>
    <name evidence="1" type="ORF">A176_004189</name>
</gene>
<sequence>MRRFIGSAVLATGLLTGCGPSETETSTQQPLEQQQAPLTETDVDLAPECQGVLDYLNESDFDRLDAALPSNVAHNLIAARPFSTVAQVAAVKLVGDARLQQIVSAARGLDYIEAECYGILDSLALSQDDATAIVSLVNSISATGLHDILPDARTGATNLRNLRPFATVDAIANTSGIGAVSLRNLRNAATLSRPFEALIEAVHALPRPNHGTNMARHFDWLSKVNSQYFNFQIQECFGIRPQLLPDNGRGISMRPNLADGAEVYAAVEAGIAYAENHTNVVDPQVKTAGLENLAALTSGRSFFGCQYGFSNDPWSNHGVSFYVDTQTGFSVYVDTFWVE</sequence>
<dbReference type="Proteomes" id="UP000009026">
    <property type="component" value="Chromosome"/>
</dbReference>
<dbReference type="RefSeq" id="WP_002634990.1">
    <property type="nucleotide sequence ID" value="NZ_CP012109.1"/>
</dbReference>
<dbReference type="AlphaFoldDB" id="A0A0H4XG97"/>
<accession>A0A0H4XG97</accession>
<dbReference type="eggNOG" id="COG1555">
    <property type="taxonomic scope" value="Bacteria"/>
</dbReference>
<evidence type="ECO:0000313" key="2">
    <source>
        <dbReference type="Proteomes" id="UP000009026"/>
    </source>
</evidence>
<evidence type="ECO:0000313" key="1">
    <source>
        <dbReference type="EMBL" id="AKQ67277.1"/>
    </source>
</evidence>
<dbReference type="PROSITE" id="PS51257">
    <property type="entry name" value="PROKAR_LIPOPROTEIN"/>
    <property type="match status" value="1"/>
</dbReference>
<dbReference type="STRING" id="1297742.A176_004189"/>
<dbReference type="PATRIC" id="fig|1297742.4.peg.4231"/>
<dbReference type="KEGG" id="mym:A176_004189"/>
<protein>
    <submittedName>
        <fullName evidence="1">Putative lipoprotein</fullName>
    </submittedName>
</protein>
<proteinExistence type="predicted"/>
<reference evidence="1 2" key="1">
    <citation type="journal article" date="2016" name="PLoS ONE">
        <title>Complete Genome Sequence and Comparative Genomics of a Novel Myxobacterium Myxococcus hansupus.</title>
        <authorList>
            <person name="Sharma G."/>
            <person name="Narwani T."/>
            <person name="Subramanian S."/>
        </authorList>
    </citation>
    <scope>NUCLEOTIDE SEQUENCE [LARGE SCALE GENOMIC DNA]</scope>
    <source>
        <strain evidence="2">mixupus</strain>
    </source>
</reference>
<name>A0A0H4XG97_9BACT</name>
<keyword evidence="1" id="KW-0449">Lipoprotein</keyword>